<accession>A0ABQ6Y6D7</accession>
<dbReference type="Proteomes" id="UP000771797">
    <property type="component" value="Unassembled WGS sequence"/>
</dbReference>
<dbReference type="SUPFAM" id="SSF53756">
    <property type="entry name" value="UDP-Glycosyltransferase/glycogen phosphorylase"/>
    <property type="match status" value="1"/>
</dbReference>
<organism evidence="1 2">
    <name type="scientific">Alcanivorax xiamenensis</name>
    <dbReference type="NCBI Taxonomy" id="1177156"/>
    <lineage>
        <taxon>Bacteria</taxon>
        <taxon>Pseudomonadati</taxon>
        <taxon>Pseudomonadota</taxon>
        <taxon>Gammaproteobacteria</taxon>
        <taxon>Oceanospirillales</taxon>
        <taxon>Alcanivoracaceae</taxon>
        <taxon>Alcanivorax</taxon>
    </lineage>
</organism>
<keyword evidence="2" id="KW-1185">Reference proteome</keyword>
<proteinExistence type="predicted"/>
<dbReference type="RefSeq" id="WP_201303789.1">
    <property type="nucleotide sequence ID" value="NZ_AQPF01000023.1"/>
</dbReference>
<protein>
    <submittedName>
        <fullName evidence="1">Uncharacterized protein</fullName>
    </submittedName>
</protein>
<reference evidence="1 2" key="1">
    <citation type="submission" date="2012-09" db="EMBL/GenBank/DDBJ databases">
        <title>Genome Sequence of alkane-degrading Bacterium Alcanivorax sp. 6-D-6.</title>
        <authorList>
            <person name="Lai Q."/>
            <person name="Shao Z."/>
        </authorList>
    </citation>
    <scope>NUCLEOTIDE SEQUENCE [LARGE SCALE GENOMIC DNA]</scope>
    <source>
        <strain evidence="1 2">6-D-6</strain>
    </source>
</reference>
<name>A0ABQ6Y6D7_9GAMM</name>
<comment type="caution">
    <text evidence="1">The sequence shown here is derived from an EMBL/GenBank/DDBJ whole genome shotgun (WGS) entry which is preliminary data.</text>
</comment>
<sequence>MDRAWWKVHRAEVARGFRGDRHAAVDRCYDIPKAPSRHFGNSGAGAIALAAWHGAQRVILLGYDCQKTGGRTHWHGDHPKGLGNAGKLPDWPRHFQQVREAFPGLTIINASRATALTCFPRQALEVVLDAPVTIVRGMRGLGDNIYQRAFVKALPGQVYLDTPWPELYRDLPNVRFLKPETHLRTQSKNLVRHRHWARAPRAGRTINVRYGTQGILPGMRQCFGVRGSGLDLPDLGPSPVPGDYVVVRPVTVRKEWAAESRNPRPEYVAEAAAELRQRGVTVVSVADLAPGQEWALEPLPEHDDAFHAGELPVEQLFALVQGARAVVGGVGWLVPAALAALKPAWIVLGGNGGYNAPELITPPGEHSVTFAVPDRLCRCRHHKHRCNKTITGHLDRFRAWADDQGL</sequence>
<evidence type="ECO:0000313" key="1">
    <source>
        <dbReference type="EMBL" id="KAF0804925.1"/>
    </source>
</evidence>
<dbReference type="Gene3D" id="3.40.50.2000">
    <property type="entry name" value="Glycogen Phosphorylase B"/>
    <property type="match status" value="1"/>
</dbReference>
<evidence type="ECO:0000313" key="2">
    <source>
        <dbReference type="Proteomes" id="UP000771797"/>
    </source>
</evidence>
<dbReference type="EMBL" id="AQPF01000023">
    <property type="protein sequence ID" value="KAF0804925.1"/>
    <property type="molecule type" value="Genomic_DNA"/>
</dbReference>
<gene>
    <name evidence="1" type="ORF">A6D6_02689</name>
</gene>